<comment type="caution">
    <text evidence="2">The sequence shown here is derived from an EMBL/GenBank/DDBJ whole genome shotgun (WGS) entry which is preliminary data.</text>
</comment>
<dbReference type="EMBL" id="MRCB01000035">
    <property type="protein sequence ID" value="OKH20077.1"/>
    <property type="molecule type" value="Genomic_DNA"/>
</dbReference>
<evidence type="ECO:0000313" key="3">
    <source>
        <dbReference type="Proteomes" id="UP000186868"/>
    </source>
</evidence>
<gene>
    <name evidence="2" type="ORF">NIES593_20050</name>
</gene>
<sequence>MTQPYENSLEKSKDIRQKVTSKIWAFATGMLAICIPLSAATDSGPIIPIAVVAGAAVGTASVWKSSDKKSANSLEVSNKIKELEGRIADLETIITAGEIDWQQRIQPTAKSDFPVQKILEERKSQVLPESSH</sequence>
<keyword evidence="3" id="KW-1185">Reference proteome</keyword>
<feature type="transmembrane region" description="Helical" evidence="1">
    <location>
        <begin position="21"/>
        <end position="40"/>
    </location>
</feature>
<keyword evidence="1" id="KW-0472">Membrane</keyword>
<keyword evidence="1" id="KW-0812">Transmembrane</keyword>
<dbReference type="Proteomes" id="UP000186868">
    <property type="component" value="Unassembled WGS sequence"/>
</dbReference>
<name>A0A1U7H906_9CYAN</name>
<keyword evidence="1" id="KW-1133">Transmembrane helix</keyword>
<dbReference type="AlphaFoldDB" id="A0A1U7H906"/>
<reference evidence="2 3" key="1">
    <citation type="submission" date="2016-11" db="EMBL/GenBank/DDBJ databases">
        <title>Draft Genome Sequences of Nine Cyanobacterial Strains from Diverse Habitats.</title>
        <authorList>
            <person name="Zhu T."/>
            <person name="Hou S."/>
            <person name="Lu X."/>
            <person name="Hess W.R."/>
        </authorList>
    </citation>
    <scope>NUCLEOTIDE SEQUENCE [LARGE SCALE GENOMIC DNA]</scope>
    <source>
        <strain evidence="2 3">NIES-593</strain>
    </source>
</reference>
<feature type="transmembrane region" description="Helical" evidence="1">
    <location>
        <begin position="46"/>
        <end position="63"/>
    </location>
</feature>
<protein>
    <submittedName>
        <fullName evidence="2">Uncharacterized protein</fullName>
    </submittedName>
</protein>
<accession>A0A1U7H906</accession>
<dbReference type="STRING" id="1921803.NIES593_20050"/>
<proteinExistence type="predicted"/>
<dbReference type="RefSeq" id="WP_073601275.1">
    <property type="nucleotide sequence ID" value="NZ_MRCB01000035.1"/>
</dbReference>
<organism evidence="2 3">
    <name type="scientific">Hydrococcus rivularis NIES-593</name>
    <dbReference type="NCBI Taxonomy" id="1921803"/>
    <lineage>
        <taxon>Bacteria</taxon>
        <taxon>Bacillati</taxon>
        <taxon>Cyanobacteriota</taxon>
        <taxon>Cyanophyceae</taxon>
        <taxon>Pleurocapsales</taxon>
        <taxon>Hydrococcaceae</taxon>
        <taxon>Hydrococcus</taxon>
    </lineage>
</organism>
<evidence type="ECO:0000313" key="2">
    <source>
        <dbReference type="EMBL" id="OKH20077.1"/>
    </source>
</evidence>
<evidence type="ECO:0000256" key="1">
    <source>
        <dbReference type="SAM" id="Phobius"/>
    </source>
</evidence>